<gene>
    <name evidence="2" type="ORF">QNM18_09470</name>
</gene>
<dbReference type="EMBL" id="JASJUT010000003">
    <property type="protein sequence ID" value="MDK2595270.1"/>
    <property type="molecule type" value="Genomic_DNA"/>
</dbReference>
<evidence type="ECO:0000313" key="3">
    <source>
        <dbReference type="Proteomes" id="UP001231915"/>
    </source>
</evidence>
<dbReference type="Gene3D" id="3.10.450.50">
    <property type="match status" value="1"/>
</dbReference>
<dbReference type="InterPro" id="IPR037401">
    <property type="entry name" value="SnoaL-like"/>
</dbReference>
<accession>A0ABT7EJP3</accession>
<evidence type="ECO:0000259" key="1">
    <source>
        <dbReference type="Pfam" id="PF12680"/>
    </source>
</evidence>
<keyword evidence="3" id="KW-1185">Reference proteome</keyword>
<comment type="caution">
    <text evidence="2">The sequence shown here is derived from an EMBL/GenBank/DDBJ whole genome shotgun (WGS) entry which is preliminary data.</text>
</comment>
<name>A0ABT7EJP3_9GAMM</name>
<dbReference type="RefSeq" id="WP_211010270.1">
    <property type="nucleotide sequence ID" value="NZ_JASJUT010000003.1"/>
</dbReference>
<organism evidence="2 3">
    <name type="scientific">Pseudoalteromonas obscura</name>
    <dbReference type="NCBI Taxonomy" id="3048491"/>
    <lineage>
        <taxon>Bacteria</taxon>
        <taxon>Pseudomonadati</taxon>
        <taxon>Pseudomonadota</taxon>
        <taxon>Gammaproteobacteria</taxon>
        <taxon>Alteromonadales</taxon>
        <taxon>Pseudoalteromonadaceae</taxon>
        <taxon>Pseudoalteromonas</taxon>
    </lineage>
</organism>
<protein>
    <submittedName>
        <fullName evidence="2">Nuclear transport factor 2 family protein</fullName>
    </submittedName>
</protein>
<reference evidence="2 3" key="1">
    <citation type="submission" date="2023-05" db="EMBL/GenBank/DDBJ databases">
        <title>Pseudoalteromonas ardens sp. nov., Pseudoalteromonas obscura sp. nov., and Pseudoalteromonas umbrosa sp. nov., isolated from the coral Montipora capitata.</title>
        <authorList>
            <person name="Thomas E.M."/>
            <person name="Smith E.M."/>
            <person name="Papke E."/>
            <person name="Shlafstein M.D."/>
            <person name="Oline D.K."/>
            <person name="Videau P."/>
            <person name="Saw J.H."/>
            <person name="Strangman W.K."/>
            <person name="Ushijima B."/>
        </authorList>
    </citation>
    <scope>NUCLEOTIDE SEQUENCE [LARGE SCALE GENOMIC DNA]</scope>
    <source>
        <strain evidence="2 3">P94</strain>
    </source>
</reference>
<evidence type="ECO:0000313" key="2">
    <source>
        <dbReference type="EMBL" id="MDK2595270.1"/>
    </source>
</evidence>
<dbReference type="InterPro" id="IPR032710">
    <property type="entry name" value="NTF2-like_dom_sf"/>
</dbReference>
<proteinExistence type="predicted"/>
<sequence length="127" mass="14219">MLDNDKAALIDQYINSYNAFNVEQMLALFDDSIVFENESNGEVNVRAEGKVEFENLAKESAKLFSSRNQTITDLHIDETQAKISIDYLGVLAVDLPNGLKAGDELSIKGHSFFEFYNGKISYIKDVS</sequence>
<dbReference type="Proteomes" id="UP001231915">
    <property type="component" value="Unassembled WGS sequence"/>
</dbReference>
<dbReference type="SUPFAM" id="SSF54427">
    <property type="entry name" value="NTF2-like"/>
    <property type="match status" value="1"/>
</dbReference>
<dbReference type="Pfam" id="PF12680">
    <property type="entry name" value="SnoaL_2"/>
    <property type="match status" value="1"/>
</dbReference>
<feature type="domain" description="SnoaL-like" evidence="1">
    <location>
        <begin position="11"/>
        <end position="122"/>
    </location>
</feature>